<feature type="active site" description="Proton donor" evidence="8">
    <location>
        <position position="649"/>
    </location>
</feature>
<accession>A0A9W8IWP8</accession>
<dbReference type="EC" id="3.2.1.52" evidence="3"/>
<dbReference type="GO" id="GO:0016020">
    <property type="term" value="C:membrane"/>
    <property type="evidence" value="ECO:0007669"/>
    <property type="project" value="TreeGrafter"/>
</dbReference>
<evidence type="ECO:0000313" key="13">
    <source>
        <dbReference type="Proteomes" id="UP001140091"/>
    </source>
</evidence>
<keyword evidence="6" id="KW-0325">Glycoprotein</keyword>
<evidence type="ECO:0000256" key="3">
    <source>
        <dbReference type="ARBA" id="ARBA00012663"/>
    </source>
</evidence>
<dbReference type="InterPro" id="IPR015883">
    <property type="entry name" value="Glyco_hydro_20_cat"/>
</dbReference>
<dbReference type="EMBL" id="JANBPK010001245">
    <property type="protein sequence ID" value="KAJ2924122.1"/>
    <property type="molecule type" value="Genomic_DNA"/>
</dbReference>
<dbReference type="SUPFAM" id="SSF51445">
    <property type="entry name" value="(Trans)glycosidases"/>
    <property type="match status" value="1"/>
</dbReference>
<dbReference type="AlphaFoldDB" id="A0A9W8IWP8"/>
<proteinExistence type="inferred from homology"/>
<feature type="domain" description="Beta-hexosaminidase eukaryotic type N-terminal" evidence="11">
    <location>
        <begin position="334"/>
        <end position="467"/>
    </location>
</feature>
<reference evidence="12" key="1">
    <citation type="submission" date="2022-06" db="EMBL/GenBank/DDBJ databases">
        <title>Genome Sequence of Candolleomyces eurysporus.</title>
        <authorList>
            <person name="Buettner E."/>
        </authorList>
    </citation>
    <scope>NUCLEOTIDE SEQUENCE</scope>
    <source>
        <strain evidence="12">VTCC 930004</strain>
    </source>
</reference>
<evidence type="ECO:0000256" key="1">
    <source>
        <dbReference type="ARBA" id="ARBA00001231"/>
    </source>
</evidence>
<evidence type="ECO:0000256" key="8">
    <source>
        <dbReference type="PIRSR" id="PIRSR625705-1"/>
    </source>
</evidence>
<dbReference type="PRINTS" id="PR00738">
    <property type="entry name" value="GLHYDRLASE20"/>
</dbReference>
<dbReference type="InterPro" id="IPR017853">
    <property type="entry name" value="GH"/>
</dbReference>
<sequence length="867" mass="95285">MVLGSEGRSEKQEPPGMISSNARRYRVCPNTLTLDNGPTNTWYYRECRVPLIRHYDKRPCSLEGDSSMSSSPCSAPTPMPPGGDPDDNLLHQAFFMGSTTKNDEVRKTWADSLVYSKQNSSNWTDNDLQELSRAFAFRAIDTYEGPFDPLLDFILVLCSYFRDPFSRKNRLADALEHEVGNIFSFTWKAESEESVNPRTAHHDRYVAGALNLAKFMGDLFGLGLHIEALRHLVIHAGPSLWDDSDWSGSEIYMTAITQIVPSALNSRSLYDFLPERGGSWIPSKLVDQCEVNVYITETQAVGGPITFEKGWIVTMLLLRTFLGLSTITTFVYGLWPLPRGITTGTTPLRLAPDFSVSLDGVRNAPSDLASAVSRTQEYLKADKLQALVPDRGASSRTAVAGARSLRSLRLVYSGQGTPKSISEEAVAAIESRAEAYTLTVPADGSEAVLTASSSLGLFRGLTTFGQLWYDLDGATYSLQAPISINDSPAYPYRGFMLDTARNYFPIADIKRTLDAMSWVKINTLHWHVVDSQSFPLVVPGFNVISEKGAYHSKAIYTPADVKEIVDYAAARGIDVLAEIDTPGHTSIIHHSFPEHIACFEAAPWTQFANEPPAGQLRLASPATVKFTASLLSAASQLFPSKFFSTGGDEINANCYRQDPQTQRDLAAQGKTLEQALDTFTQASHRALASVGKTPVVWQEMLLDHNVTLSKDTVIMVWISSQNVAAVAREGHRLVHAASDFFYLDCGGGGWVGANTNGNSWCDPFKTWQKSYSFNPVAGLTEAQKKLVLGGQHLLWAEQAGPSNLDSIVWPRAASSAELFWTGPGGNARTALPRLHDIAYRFVQRGVRAIPLQPEWCALRPGKCDLDA</sequence>
<evidence type="ECO:0000256" key="5">
    <source>
        <dbReference type="ARBA" id="ARBA00022801"/>
    </source>
</evidence>
<dbReference type="FunFam" id="3.20.20.80:FF:000063">
    <property type="entry name" value="Beta-hexosaminidase"/>
    <property type="match status" value="1"/>
</dbReference>
<dbReference type="OrthoDB" id="428480at2759"/>
<dbReference type="Pfam" id="PF14845">
    <property type="entry name" value="Glycohydro_20b2"/>
    <property type="match status" value="1"/>
</dbReference>
<dbReference type="Gene3D" id="3.20.20.80">
    <property type="entry name" value="Glycosidases"/>
    <property type="match status" value="1"/>
</dbReference>
<keyword evidence="4" id="KW-0732">Signal</keyword>
<gene>
    <name evidence="12" type="ORF">H1R20_g12966</name>
</gene>
<keyword evidence="7" id="KW-0326">Glycosidase</keyword>
<dbReference type="PANTHER" id="PTHR22600">
    <property type="entry name" value="BETA-HEXOSAMINIDASE"/>
    <property type="match status" value="1"/>
</dbReference>
<evidence type="ECO:0000313" key="12">
    <source>
        <dbReference type="EMBL" id="KAJ2924122.1"/>
    </source>
</evidence>
<dbReference type="Proteomes" id="UP001140091">
    <property type="component" value="Unassembled WGS sequence"/>
</dbReference>
<evidence type="ECO:0000259" key="11">
    <source>
        <dbReference type="Pfam" id="PF14845"/>
    </source>
</evidence>
<evidence type="ECO:0000256" key="4">
    <source>
        <dbReference type="ARBA" id="ARBA00022729"/>
    </source>
</evidence>
<keyword evidence="13" id="KW-1185">Reference proteome</keyword>
<comment type="catalytic activity">
    <reaction evidence="1">
        <text>Hydrolysis of terminal non-reducing N-acetyl-D-hexosamine residues in N-acetyl-beta-D-hexosaminides.</text>
        <dbReference type="EC" id="3.2.1.52"/>
    </reaction>
</comment>
<feature type="region of interest" description="Disordered" evidence="9">
    <location>
        <begin position="1"/>
        <end position="22"/>
    </location>
</feature>
<dbReference type="CDD" id="cd06562">
    <property type="entry name" value="GH20_HexA_HexB-like"/>
    <property type="match status" value="1"/>
</dbReference>
<comment type="caution">
    <text evidence="12">The sequence shown here is derived from an EMBL/GenBank/DDBJ whole genome shotgun (WGS) entry which is preliminary data.</text>
</comment>
<feature type="domain" description="Glycoside hydrolase family 20 catalytic" evidence="10">
    <location>
        <begin position="490"/>
        <end position="822"/>
    </location>
</feature>
<feature type="region of interest" description="Disordered" evidence="9">
    <location>
        <begin position="66"/>
        <end position="85"/>
    </location>
</feature>
<name>A0A9W8IWP8_9AGAR</name>
<comment type="similarity">
    <text evidence="2">Belongs to the glycosyl hydrolase 20 family.</text>
</comment>
<evidence type="ECO:0000259" key="10">
    <source>
        <dbReference type="Pfam" id="PF00728"/>
    </source>
</evidence>
<dbReference type="Pfam" id="PF00728">
    <property type="entry name" value="Glyco_hydro_20"/>
    <property type="match status" value="1"/>
</dbReference>
<dbReference type="InterPro" id="IPR025705">
    <property type="entry name" value="Beta_hexosaminidase_sua/sub"/>
</dbReference>
<organism evidence="12 13">
    <name type="scientific">Candolleomyces eurysporus</name>
    <dbReference type="NCBI Taxonomy" id="2828524"/>
    <lineage>
        <taxon>Eukaryota</taxon>
        <taxon>Fungi</taxon>
        <taxon>Dikarya</taxon>
        <taxon>Basidiomycota</taxon>
        <taxon>Agaricomycotina</taxon>
        <taxon>Agaricomycetes</taxon>
        <taxon>Agaricomycetidae</taxon>
        <taxon>Agaricales</taxon>
        <taxon>Agaricineae</taxon>
        <taxon>Psathyrellaceae</taxon>
        <taxon>Candolleomyces</taxon>
    </lineage>
</organism>
<dbReference type="PANTHER" id="PTHR22600:SF26">
    <property type="entry name" value="BETA-N-ACETYLHEXOSAMINIDASE"/>
    <property type="match status" value="1"/>
</dbReference>
<dbReference type="GO" id="GO:0004563">
    <property type="term" value="F:beta-N-acetylhexosaminidase activity"/>
    <property type="evidence" value="ECO:0007669"/>
    <property type="project" value="UniProtKB-EC"/>
</dbReference>
<keyword evidence="5" id="KW-0378">Hydrolase</keyword>
<protein>
    <recommendedName>
        <fullName evidence="3">beta-N-acetylhexosaminidase</fullName>
        <ecNumber evidence="3">3.2.1.52</ecNumber>
    </recommendedName>
</protein>
<evidence type="ECO:0000256" key="6">
    <source>
        <dbReference type="ARBA" id="ARBA00023180"/>
    </source>
</evidence>
<dbReference type="InterPro" id="IPR029018">
    <property type="entry name" value="Hex-like_dom2"/>
</dbReference>
<evidence type="ECO:0000256" key="9">
    <source>
        <dbReference type="SAM" id="MobiDB-lite"/>
    </source>
</evidence>
<dbReference type="SUPFAM" id="SSF55545">
    <property type="entry name" value="beta-N-acetylhexosaminidase-like domain"/>
    <property type="match status" value="1"/>
</dbReference>
<evidence type="ECO:0000256" key="7">
    <source>
        <dbReference type="ARBA" id="ARBA00023295"/>
    </source>
</evidence>
<dbReference type="InterPro" id="IPR029019">
    <property type="entry name" value="HEX_eukaryotic_N"/>
</dbReference>
<evidence type="ECO:0000256" key="2">
    <source>
        <dbReference type="ARBA" id="ARBA00006285"/>
    </source>
</evidence>
<dbReference type="GO" id="GO:0030203">
    <property type="term" value="P:glycosaminoglycan metabolic process"/>
    <property type="evidence" value="ECO:0007669"/>
    <property type="project" value="TreeGrafter"/>
</dbReference>
<dbReference type="Gene3D" id="3.30.379.10">
    <property type="entry name" value="Chitobiase/beta-hexosaminidase domain 2-like"/>
    <property type="match status" value="1"/>
</dbReference>
<feature type="non-terminal residue" evidence="12">
    <location>
        <position position="867"/>
    </location>
</feature>
<dbReference type="GO" id="GO:0005975">
    <property type="term" value="P:carbohydrate metabolic process"/>
    <property type="evidence" value="ECO:0007669"/>
    <property type="project" value="InterPro"/>
</dbReference>